<feature type="domain" description="Glucose-methanol-choline oxidoreductase C-terminal" evidence="15">
    <location>
        <begin position="561"/>
        <end position="703"/>
    </location>
</feature>
<evidence type="ECO:0000313" key="16">
    <source>
        <dbReference type="EMBL" id="EWY79768.1"/>
    </source>
</evidence>
<dbReference type="EMBL" id="JH717855">
    <property type="protein sequence ID" value="EWY79768.1"/>
    <property type="molecule type" value="Genomic_DNA"/>
</dbReference>
<evidence type="ECO:0000256" key="8">
    <source>
        <dbReference type="ARBA" id="ARBA00022827"/>
    </source>
</evidence>
<evidence type="ECO:0000256" key="3">
    <source>
        <dbReference type="ARBA" id="ARBA00004370"/>
    </source>
</evidence>
<dbReference type="InterPro" id="IPR036188">
    <property type="entry name" value="FAD/NAD-bd_sf"/>
</dbReference>
<dbReference type="PANTHER" id="PTHR46056">
    <property type="entry name" value="LONG-CHAIN-ALCOHOL OXIDASE"/>
    <property type="match status" value="1"/>
</dbReference>
<evidence type="ECO:0000256" key="10">
    <source>
        <dbReference type="ARBA" id="ARBA00023002"/>
    </source>
</evidence>
<protein>
    <recommendedName>
        <fullName evidence="5 12">Long-chain-alcohol oxidase</fullName>
        <ecNumber evidence="5 12">1.1.3.20</ecNumber>
    </recommendedName>
</protein>
<dbReference type="GO" id="GO:0046577">
    <property type="term" value="F:long-chain-alcohol oxidase activity"/>
    <property type="evidence" value="ECO:0007669"/>
    <property type="project" value="UniProtKB-EC"/>
</dbReference>
<evidence type="ECO:0000256" key="11">
    <source>
        <dbReference type="ARBA" id="ARBA00023136"/>
    </source>
</evidence>
<keyword evidence="7" id="KW-0812">Transmembrane</keyword>
<sequence>MVETLPVMKGPCSVGLPEPPGSEPLTKAQWHVLMAVMNTVITSCQKDEPLDLDTVALSNAEYDKTITHIRSTTPLAIRDTPTFEAFLAEKPSDIPLFRDILKRMLAGFPDDKLSALRSVLSLLDNWATTLPLIGRLTPFSKLSIEDRTRVLHSWRTSALVSFRVLFKQLSIIAKHVYLRASPLLKAVTGFPRTPSGWHPVESYPFELMHFDPSGDPILLETDVIIVGSGCGAGVVARTIATAGYRVIVVDKSYHFQTSSLPLDQSDAFFHLFEQGGLLASEDGSISITAGSCFGGGGTINWSACLQTQNTVRDEWSDERGLTFFKSSEFQSHLDSVCERMGVSHEFIHHNHGNSTLLEGGRKLGFSAKPVPQNTGRCGHDDGHCALGCWRGEKQGPVNGWFPDAAKCGAQFMEGFKVDRVLLSKKDGKHVARGVTGSWRPRDAKNATPRALTIKAKRNKHIGRNLHLHPTTFVGGVFEEETRPWEGGILTSVVTSLDNLDGNGHGAKLERVSMIPSMSLPWLNWTSGLDYKVLLSKYRHMEVLIAITRDRDSGQILIDPTRGTPRVAYTPSKFDTRSNLKGMIALAKILYIQGAREIHPALPGLQPFIREQEGSRNTVDDSAGVTNKKFRRWLKEMEAHGNKTPDTPFCSAHQMSSCRMSARECEGVVDEFGRAWGCERLYVADASVLPSASGVNPMITIMAICERIGCAIIKDLAVDKQEMARM</sequence>
<evidence type="ECO:0000259" key="14">
    <source>
        <dbReference type="Pfam" id="PF00732"/>
    </source>
</evidence>
<comment type="catalytic activity">
    <reaction evidence="1 12">
        <text>a long-chain primary fatty alcohol + O2 = a long-chain fatty aldehyde + H2O2</text>
        <dbReference type="Rhea" id="RHEA:22756"/>
        <dbReference type="ChEBI" id="CHEBI:15379"/>
        <dbReference type="ChEBI" id="CHEBI:16240"/>
        <dbReference type="ChEBI" id="CHEBI:17176"/>
        <dbReference type="ChEBI" id="CHEBI:77396"/>
        <dbReference type="EC" id="1.1.3.20"/>
    </reaction>
</comment>
<dbReference type="InterPro" id="IPR007867">
    <property type="entry name" value="GMC_OxRtase_C"/>
</dbReference>
<keyword evidence="6" id="KW-0285">Flavoprotein</keyword>
<keyword evidence="9" id="KW-1133">Transmembrane helix</keyword>
<comment type="function">
    <text evidence="2">Long-chain fatty alcohol oxidase involved in the omega-oxidation pathway of lipid degradation.</text>
</comment>
<dbReference type="EC" id="1.1.3.20" evidence="5 12"/>
<evidence type="ECO:0000256" key="6">
    <source>
        <dbReference type="ARBA" id="ARBA00022630"/>
    </source>
</evidence>
<dbReference type="SUPFAM" id="SSF51905">
    <property type="entry name" value="FAD/NAD(P)-binding domain"/>
    <property type="match status" value="1"/>
</dbReference>
<dbReference type="Pfam" id="PF00732">
    <property type="entry name" value="GMC_oxred_N"/>
    <property type="match status" value="1"/>
</dbReference>
<keyword evidence="11" id="KW-0472">Membrane</keyword>
<dbReference type="GO" id="GO:0050660">
    <property type="term" value="F:flavin adenine dinucleotide binding"/>
    <property type="evidence" value="ECO:0007669"/>
    <property type="project" value="InterPro"/>
</dbReference>
<comment type="similarity">
    <text evidence="4 12">Belongs to the GMC oxidoreductase family.</text>
</comment>
<dbReference type="Proteomes" id="UP000030753">
    <property type="component" value="Unassembled WGS sequence"/>
</dbReference>
<dbReference type="InterPro" id="IPR000172">
    <property type="entry name" value="GMC_OxRdtase_N"/>
</dbReference>
<accession>W9HB31</accession>
<evidence type="ECO:0000256" key="12">
    <source>
        <dbReference type="PIRNR" id="PIRNR028937"/>
    </source>
</evidence>
<evidence type="ECO:0000259" key="15">
    <source>
        <dbReference type="Pfam" id="PF05199"/>
    </source>
</evidence>
<dbReference type="InterPro" id="IPR012400">
    <property type="entry name" value="Long_Oxdase"/>
</dbReference>
<dbReference type="GO" id="GO:0016020">
    <property type="term" value="C:membrane"/>
    <property type="evidence" value="ECO:0007669"/>
    <property type="project" value="UniProtKB-SubCell"/>
</dbReference>
<evidence type="ECO:0000256" key="1">
    <source>
        <dbReference type="ARBA" id="ARBA00000920"/>
    </source>
</evidence>
<dbReference type="OrthoDB" id="269227at2759"/>
<organism evidence="16 17">
    <name type="scientific">Fusarium oxysporum NRRL 32931</name>
    <dbReference type="NCBI Taxonomy" id="660029"/>
    <lineage>
        <taxon>Eukaryota</taxon>
        <taxon>Fungi</taxon>
        <taxon>Dikarya</taxon>
        <taxon>Ascomycota</taxon>
        <taxon>Pezizomycotina</taxon>
        <taxon>Sordariomycetes</taxon>
        <taxon>Hypocreomycetidae</taxon>
        <taxon>Hypocreales</taxon>
        <taxon>Nectriaceae</taxon>
        <taxon>Fusarium</taxon>
        <taxon>Fusarium oxysporum species complex</taxon>
    </lineage>
</organism>
<feature type="domain" description="Glucose-methanol-choline oxidoreductase N-terminal" evidence="14">
    <location>
        <begin position="270"/>
        <end position="431"/>
    </location>
</feature>
<dbReference type="AlphaFoldDB" id="W9HB31"/>
<name>W9HB31_FUSOX</name>
<dbReference type="HOGENOM" id="CLU_008878_3_1_1"/>
<evidence type="ECO:0000313" key="17">
    <source>
        <dbReference type="Proteomes" id="UP000030753"/>
    </source>
</evidence>
<dbReference type="PIRSF" id="PIRSF028937">
    <property type="entry name" value="Lg_Ch_AO"/>
    <property type="match status" value="1"/>
</dbReference>
<feature type="active site" description="Proton acceptor" evidence="13">
    <location>
        <position position="652"/>
    </location>
</feature>
<comment type="subcellular location">
    <subcellularLocation>
        <location evidence="3">Membrane</location>
    </subcellularLocation>
</comment>
<gene>
    <name evidence="16" type="ORF">FOYG_17058</name>
</gene>
<dbReference type="Pfam" id="PF05199">
    <property type="entry name" value="GMC_oxred_C"/>
    <property type="match status" value="1"/>
</dbReference>
<evidence type="ECO:0000256" key="2">
    <source>
        <dbReference type="ARBA" id="ARBA00003842"/>
    </source>
</evidence>
<keyword evidence="10 12" id="KW-0560">Oxidoreductase</keyword>
<evidence type="ECO:0000256" key="13">
    <source>
        <dbReference type="PIRSR" id="PIRSR028937-1"/>
    </source>
</evidence>
<keyword evidence="8" id="KW-0274">FAD</keyword>
<dbReference type="PANTHER" id="PTHR46056:SF12">
    <property type="entry name" value="LONG-CHAIN-ALCOHOL OXIDASE"/>
    <property type="match status" value="1"/>
</dbReference>
<evidence type="ECO:0000256" key="5">
    <source>
        <dbReference type="ARBA" id="ARBA00013125"/>
    </source>
</evidence>
<reference evidence="16 17" key="1">
    <citation type="submission" date="2011-06" db="EMBL/GenBank/DDBJ databases">
        <title>The Genome Sequence of Fusarium oxysporum FOSC 3-a.</title>
        <authorList>
            <consortium name="The Broad Institute Genome Sequencing Platform"/>
            <person name="Ma L.-J."/>
            <person name="Gale L.R."/>
            <person name="Schwartz D.C."/>
            <person name="Zhou S."/>
            <person name="Corby-Kistler H."/>
            <person name="Young S.K."/>
            <person name="Zeng Q."/>
            <person name="Gargeya S."/>
            <person name="Fitzgerald M."/>
            <person name="Haas B."/>
            <person name="Abouelleil A."/>
            <person name="Alvarado L."/>
            <person name="Arachchi H.M."/>
            <person name="Berlin A."/>
            <person name="Brown A."/>
            <person name="Chapman S.B."/>
            <person name="Chen Z."/>
            <person name="Dunbar C."/>
            <person name="Freedman E."/>
            <person name="Gearin G."/>
            <person name="Gellesch M."/>
            <person name="Goldberg J."/>
            <person name="Griggs A."/>
            <person name="Gujja S."/>
            <person name="Heiman D."/>
            <person name="Howarth C."/>
            <person name="Larson L."/>
            <person name="Lui A."/>
            <person name="MacDonald P.J.P."/>
            <person name="Mehta T."/>
            <person name="Montmayeur A."/>
            <person name="Murphy C."/>
            <person name="Neiman D."/>
            <person name="Pearson M."/>
            <person name="Priest M."/>
            <person name="Roberts A."/>
            <person name="Saif S."/>
            <person name="Shea T."/>
            <person name="Shenoy N."/>
            <person name="Sisk P."/>
            <person name="Stolte C."/>
            <person name="Sykes S."/>
            <person name="Wortman J."/>
            <person name="Nusbaum C."/>
            <person name="Birren B."/>
        </authorList>
    </citation>
    <scope>NUCLEOTIDE SEQUENCE [LARGE SCALE GENOMIC DNA]</scope>
    <source>
        <strain evidence="17">FOSC 3-a</strain>
    </source>
</reference>
<evidence type="ECO:0000256" key="7">
    <source>
        <dbReference type="ARBA" id="ARBA00022692"/>
    </source>
</evidence>
<evidence type="ECO:0000256" key="4">
    <source>
        <dbReference type="ARBA" id="ARBA00010790"/>
    </source>
</evidence>
<evidence type="ECO:0000256" key="9">
    <source>
        <dbReference type="ARBA" id="ARBA00022989"/>
    </source>
</evidence>
<dbReference type="Gene3D" id="3.50.50.60">
    <property type="entry name" value="FAD/NAD(P)-binding domain"/>
    <property type="match status" value="2"/>
</dbReference>
<proteinExistence type="inferred from homology"/>